<name>A0A5C2SKP8_9APHY</name>
<gene>
    <name evidence="1" type="ORF">L227DRAFT_607909</name>
</gene>
<accession>A0A5C2SKP8</accession>
<dbReference type="Proteomes" id="UP000313359">
    <property type="component" value="Unassembled WGS sequence"/>
</dbReference>
<reference evidence="1" key="1">
    <citation type="journal article" date="2018" name="Genome Biol. Evol.">
        <title>Genomics and development of Lentinus tigrinus, a white-rot wood-decaying mushroom with dimorphic fruiting bodies.</title>
        <authorList>
            <person name="Wu B."/>
            <person name="Xu Z."/>
            <person name="Knudson A."/>
            <person name="Carlson A."/>
            <person name="Chen N."/>
            <person name="Kovaka S."/>
            <person name="LaButti K."/>
            <person name="Lipzen A."/>
            <person name="Pennachio C."/>
            <person name="Riley R."/>
            <person name="Schakwitz W."/>
            <person name="Umezawa K."/>
            <person name="Ohm R.A."/>
            <person name="Grigoriev I.V."/>
            <person name="Nagy L.G."/>
            <person name="Gibbons J."/>
            <person name="Hibbett D."/>
        </authorList>
    </citation>
    <scope>NUCLEOTIDE SEQUENCE [LARGE SCALE GENOMIC DNA]</scope>
    <source>
        <strain evidence="1">ALCF2SS1-6</strain>
    </source>
</reference>
<evidence type="ECO:0008006" key="3">
    <source>
        <dbReference type="Google" id="ProtNLM"/>
    </source>
</evidence>
<evidence type="ECO:0000313" key="1">
    <source>
        <dbReference type="EMBL" id="RPD64221.1"/>
    </source>
</evidence>
<proteinExistence type="predicted"/>
<dbReference type="OrthoDB" id="2744591at2759"/>
<dbReference type="AlphaFoldDB" id="A0A5C2SKP8"/>
<evidence type="ECO:0000313" key="2">
    <source>
        <dbReference type="Proteomes" id="UP000313359"/>
    </source>
</evidence>
<dbReference type="EMBL" id="ML122254">
    <property type="protein sequence ID" value="RPD64221.1"/>
    <property type="molecule type" value="Genomic_DNA"/>
</dbReference>
<keyword evidence="2" id="KW-1185">Reference proteome</keyword>
<sequence>MTANHDLHDACAKYVLDCDVHLADDGDIISLIYFMRPGKRKRWRYLRALVFDGGPVSSVVAAELARVIPRAIKLERLTFQRAEATLSAHPDLALALAALPSVRHVRIENGYQHTCRMLEAMQWPLESVSLNKTNYTRSWRDSDKLDRLHPARLLQNSRTTLKFMKCQSWTECSDVLPTYPVYPEVHTLIVEDVWCPRSAQWAKSFPDLKRLTVGTIEGHFMEDEGNLQEYAAARRRNMNEYAHTEEATVRTTLESFAGGPLDLYLLGLPCRIRNISISVCEESLNFFTTAMEVALPTYLNLRISHSLLRAPATSLPVCLLSPGLRELERLSLSFSYTVPDHDSSMDEILELIFSALLRLSLREFSLTMDYRKFPYCREGSDDDGPLHLEPPGCPVEGWFTNFDPKKLAQEFVDLIPSLERVNLAVGPASTHNLQAFLRKEGGVEVAPDVVSLPDEFRPVDPVLWDMHYPLGV</sequence>
<organism evidence="1 2">
    <name type="scientific">Lentinus tigrinus ALCF2SS1-6</name>
    <dbReference type="NCBI Taxonomy" id="1328759"/>
    <lineage>
        <taxon>Eukaryota</taxon>
        <taxon>Fungi</taxon>
        <taxon>Dikarya</taxon>
        <taxon>Basidiomycota</taxon>
        <taxon>Agaricomycotina</taxon>
        <taxon>Agaricomycetes</taxon>
        <taxon>Polyporales</taxon>
        <taxon>Polyporaceae</taxon>
        <taxon>Lentinus</taxon>
    </lineage>
</organism>
<protein>
    <recommendedName>
        <fullName evidence="3">F-box domain-containing protein</fullName>
    </recommendedName>
</protein>